<evidence type="ECO:0000256" key="3">
    <source>
        <dbReference type="SAM" id="Coils"/>
    </source>
</evidence>
<evidence type="ECO:0000259" key="5">
    <source>
        <dbReference type="PROSITE" id="PS50110"/>
    </source>
</evidence>
<dbReference type="SMART" id="SM00448">
    <property type="entry name" value="REC"/>
    <property type="match status" value="1"/>
</dbReference>
<keyword evidence="1 2" id="KW-0597">Phosphoprotein</keyword>
<dbReference type="PANTHER" id="PTHR44591">
    <property type="entry name" value="STRESS RESPONSE REGULATOR PROTEIN 1"/>
    <property type="match status" value="1"/>
</dbReference>
<keyword evidence="3" id="KW-0175">Coiled coil</keyword>
<protein>
    <recommendedName>
        <fullName evidence="5">Response regulatory domain-containing protein</fullName>
    </recommendedName>
</protein>
<keyword evidence="7" id="KW-1185">Reference proteome</keyword>
<feature type="region of interest" description="Disordered" evidence="4">
    <location>
        <begin position="215"/>
        <end position="249"/>
    </location>
</feature>
<proteinExistence type="predicted"/>
<evidence type="ECO:0000313" key="6">
    <source>
        <dbReference type="EMBL" id="CAK0802077.1"/>
    </source>
</evidence>
<feature type="coiled-coil region" evidence="3">
    <location>
        <begin position="259"/>
        <end position="328"/>
    </location>
</feature>
<dbReference type="PROSITE" id="PS50110">
    <property type="entry name" value="RESPONSE_REGULATORY"/>
    <property type="match status" value="1"/>
</dbReference>
<dbReference type="Gene3D" id="3.40.50.2300">
    <property type="match status" value="1"/>
</dbReference>
<dbReference type="EMBL" id="CAUYUJ010002719">
    <property type="protein sequence ID" value="CAK0802077.1"/>
    <property type="molecule type" value="Genomic_DNA"/>
</dbReference>
<feature type="modified residue" description="4-aspartylphosphate" evidence="2">
    <location>
        <position position="110"/>
    </location>
</feature>
<comment type="caution">
    <text evidence="6">The sequence shown here is derived from an EMBL/GenBank/DDBJ whole genome shotgun (WGS) entry which is preliminary data.</text>
</comment>
<gene>
    <name evidence="6" type="ORF">PCOR1329_LOCUS9706</name>
</gene>
<evidence type="ECO:0000256" key="2">
    <source>
        <dbReference type="PROSITE-ProRule" id="PRU00169"/>
    </source>
</evidence>
<evidence type="ECO:0000256" key="1">
    <source>
        <dbReference type="ARBA" id="ARBA00022553"/>
    </source>
</evidence>
<dbReference type="Proteomes" id="UP001189429">
    <property type="component" value="Unassembled WGS sequence"/>
</dbReference>
<feature type="domain" description="Response regulatory" evidence="5">
    <location>
        <begin position="60"/>
        <end position="177"/>
    </location>
</feature>
<evidence type="ECO:0000256" key="4">
    <source>
        <dbReference type="SAM" id="MobiDB-lite"/>
    </source>
</evidence>
<accession>A0ABN9QBT6</accession>
<dbReference type="InterPro" id="IPR001789">
    <property type="entry name" value="Sig_transdc_resp-reg_receiver"/>
</dbReference>
<name>A0ABN9QBT6_9DINO</name>
<dbReference type="Pfam" id="PF00072">
    <property type="entry name" value="Response_reg"/>
    <property type="match status" value="1"/>
</dbReference>
<reference evidence="6" key="1">
    <citation type="submission" date="2023-10" db="EMBL/GenBank/DDBJ databases">
        <authorList>
            <person name="Chen Y."/>
            <person name="Shah S."/>
            <person name="Dougan E. K."/>
            <person name="Thang M."/>
            <person name="Chan C."/>
        </authorList>
    </citation>
    <scope>NUCLEOTIDE SEQUENCE [LARGE SCALE GENOMIC DNA]</scope>
</reference>
<evidence type="ECO:0000313" key="7">
    <source>
        <dbReference type="Proteomes" id="UP001189429"/>
    </source>
</evidence>
<dbReference type="InterPro" id="IPR011006">
    <property type="entry name" value="CheY-like_superfamily"/>
</dbReference>
<feature type="non-terminal residue" evidence="6">
    <location>
        <position position="1"/>
    </location>
</feature>
<feature type="region of interest" description="Disordered" evidence="4">
    <location>
        <begin position="1"/>
        <end position="23"/>
    </location>
</feature>
<dbReference type="PANTHER" id="PTHR44591:SF3">
    <property type="entry name" value="RESPONSE REGULATORY DOMAIN-CONTAINING PROTEIN"/>
    <property type="match status" value="1"/>
</dbReference>
<sequence>EASDDETLDSLEPFPQQQAHDMEPLEHFAQDTGTLEDFAALPKGSRVAGHLGDAPTDVPTVLHVDDDENSQALLMKSLGEAYNVVQVSSGRECMDYLEECAVMPDLVLLDVVMPSMSGIEVLAAIRESHSMISLPVVMTFAGSSAASVVKGIENGCNDWVHKPFDCAELLARVKSQIRHKGLVQERLGECVHRDVLRAAVPDSLLQQLLDQAGVPKAAAGQRRKQVRRRPASEAPVGRHGTPRRKGADEELTADAAVAASAAKAEVEQLRSHAKSLKQKQLEEDRSLARVQERLDQSHSQKQGLEREVKELQGRIEKLRLEKYRSEQSRLEPEVTTVPEPTVAEAWSSSPAPAVEVTAAEPATTPAATTLANVTAAISKALKALPGGRLERHDAQVVMQLSHLALEARLKERTVEDLRAKLQQQSALLYDTEERCRWLEHTLRRMRLDSALLGERMVGGPMTSPAAAPLGA</sequence>
<organism evidence="6 7">
    <name type="scientific">Prorocentrum cordatum</name>
    <dbReference type="NCBI Taxonomy" id="2364126"/>
    <lineage>
        <taxon>Eukaryota</taxon>
        <taxon>Sar</taxon>
        <taxon>Alveolata</taxon>
        <taxon>Dinophyceae</taxon>
        <taxon>Prorocentrales</taxon>
        <taxon>Prorocentraceae</taxon>
        <taxon>Prorocentrum</taxon>
    </lineage>
</organism>
<dbReference type="InterPro" id="IPR050595">
    <property type="entry name" value="Bact_response_regulator"/>
</dbReference>
<dbReference type="SUPFAM" id="SSF52172">
    <property type="entry name" value="CheY-like"/>
    <property type="match status" value="1"/>
</dbReference>
<feature type="coiled-coil region" evidence="3">
    <location>
        <begin position="407"/>
        <end position="434"/>
    </location>
</feature>